<keyword evidence="1" id="KW-0175">Coiled coil</keyword>
<accession>A0A392MDQ0</accession>
<dbReference type="EMBL" id="LXQA010007551">
    <property type="protein sequence ID" value="MCH84898.1"/>
    <property type="molecule type" value="Genomic_DNA"/>
</dbReference>
<feature type="coiled-coil region" evidence="1">
    <location>
        <begin position="286"/>
        <end position="320"/>
    </location>
</feature>
<name>A0A392MDQ0_9FABA</name>
<proteinExistence type="predicted"/>
<comment type="caution">
    <text evidence="3">The sequence shown here is derived from an EMBL/GenBank/DDBJ whole genome shotgun (WGS) entry which is preliminary data.</text>
</comment>
<feature type="coiled-coil region" evidence="1">
    <location>
        <begin position="345"/>
        <end position="372"/>
    </location>
</feature>
<feature type="compositionally biased region" description="Low complexity" evidence="2">
    <location>
        <begin position="424"/>
        <end position="433"/>
    </location>
</feature>
<dbReference type="PANTHER" id="PTHR48435:SF1">
    <property type="entry name" value="POLYPROTEIN"/>
    <property type="match status" value="1"/>
</dbReference>
<dbReference type="Proteomes" id="UP000265520">
    <property type="component" value="Unassembled WGS sequence"/>
</dbReference>
<protein>
    <submittedName>
        <fullName evidence="3">Polyprotein-like</fullName>
    </submittedName>
</protein>
<evidence type="ECO:0000256" key="2">
    <source>
        <dbReference type="SAM" id="MobiDB-lite"/>
    </source>
</evidence>
<evidence type="ECO:0000256" key="1">
    <source>
        <dbReference type="SAM" id="Coils"/>
    </source>
</evidence>
<feature type="region of interest" description="Disordered" evidence="2">
    <location>
        <begin position="424"/>
        <end position="517"/>
    </location>
</feature>
<dbReference type="InterPro" id="IPR053098">
    <property type="entry name" value="Petuviruses_polyprotein"/>
</dbReference>
<dbReference type="AlphaFoldDB" id="A0A392MDQ0"/>
<reference evidence="3 4" key="1">
    <citation type="journal article" date="2018" name="Front. Plant Sci.">
        <title>Red Clover (Trifolium pratense) and Zigzag Clover (T. medium) - A Picture of Genomic Similarities and Differences.</title>
        <authorList>
            <person name="Dluhosova J."/>
            <person name="Istvanek J."/>
            <person name="Nedelnik J."/>
            <person name="Repkova J."/>
        </authorList>
    </citation>
    <scope>NUCLEOTIDE SEQUENCE [LARGE SCALE GENOMIC DNA]</scope>
    <source>
        <strain evidence="4">cv. 10/8</strain>
        <tissue evidence="3">Leaf</tissue>
    </source>
</reference>
<evidence type="ECO:0000313" key="3">
    <source>
        <dbReference type="EMBL" id="MCH84898.1"/>
    </source>
</evidence>
<feature type="region of interest" description="Disordered" evidence="2">
    <location>
        <begin position="140"/>
        <end position="168"/>
    </location>
</feature>
<dbReference type="PANTHER" id="PTHR48435">
    <property type="entry name" value="POLYPROTEIN"/>
    <property type="match status" value="1"/>
</dbReference>
<evidence type="ECO:0000313" key="4">
    <source>
        <dbReference type="Proteomes" id="UP000265520"/>
    </source>
</evidence>
<keyword evidence="4" id="KW-1185">Reference proteome</keyword>
<organism evidence="3 4">
    <name type="scientific">Trifolium medium</name>
    <dbReference type="NCBI Taxonomy" id="97028"/>
    <lineage>
        <taxon>Eukaryota</taxon>
        <taxon>Viridiplantae</taxon>
        <taxon>Streptophyta</taxon>
        <taxon>Embryophyta</taxon>
        <taxon>Tracheophyta</taxon>
        <taxon>Spermatophyta</taxon>
        <taxon>Magnoliopsida</taxon>
        <taxon>eudicotyledons</taxon>
        <taxon>Gunneridae</taxon>
        <taxon>Pentapetalae</taxon>
        <taxon>rosids</taxon>
        <taxon>fabids</taxon>
        <taxon>Fabales</taxon>
        <taxon>Fabaceae</taxon>
        <taxon>Papilionoideae</taxon>
        <taxon>50 kb inversion clade</taxon>
        <taxon>NPAAA clade</taxon>
        <taxon>Hologalegina</taxon>
        <taxon>IRL clade</taxon>
        <taxon>Trifolieae</taxon>
        <taxon>Trifolium</taxon>
    </lineage>
</organism>
<gene>
    <name evidence="3" type="ORF">A2U01_0005735</name>
</gene>
<sequence>MASREEDIPSIVQIPRRISREELTHLIPLEWITNYERMQEDRRPIQTQEATFRRSSVDKLVKTIFKKIEEGSSSSPSVFQTMMIEPVLVEDWCPIHAVTTNGEPIYTDKIDGHFIWDVNPDMCDPGCDCWMQEDEDYTIKQKKKKKNERCKPSPPPQRKSDPDSGPWVGIHKKAPPLPIYEEALRILREENLIPPDDPDLVTWSPLDSLQNNLEPIPYFMYASLSSQYEQQFPALERKIDPITHRAYKPFVQPSEVLPDGKLKPLSQAEEVLNWQSENMIAQNDSLQSLNGKMARVTEKIEETEENLKVLSQKMQKYYKDLKTQISQLNHDLRTMPSEQFFGTTFNQKEKEMRTLKKQVKELDDIIKASKESKEPQQKPIESIFFNPPSFPTYFTRPERPPPFMLTSPFLASSPPEFMPIAYRSRSTRATASSSKDKGKTVSLNGSSTDSQDNPDASPSKYQKEEQDSQPPEQGFPALAITSHHFSDATSQSSTSDDDSQNSTGPEDSSTIVAESESEETLMNISELFMVNFKKESYYEESFDEERTTGKPKINGGPWFTFDDIPPKQRRRRLLDFKVIEEFCCRILTKLLKNFVAE</sequence>
<feature type="compositionally biased region" description="Polar residues" evidence="2">
    <location>
        <begin position="441"/>
        <end position="460"/>
    </location>
</feature>